<accession>A0A382NBZ7</accession>
<evidence type="ECO:0008006" key="2">
    <source>
        <dbReference type="Google" id="ProtNLM"/>
    </source>
</evidence>
<name>A0A382NBZ7_9ZZZZ</name>
<protein>
    <recommendedName>
        <fullName evidence="2">Luciferase-like domain-containing protein</fullName>
    </recommendedName>
</protein>
<proteinExistence type="predicted"/>
<organism evidence="1">
    <name type="scientific">marine metagenome</name>
    <dbReference type="NCBI Taxonomy" id="408172"/>
    <lineage>
        <taxon>unclassified sequences</taxon>
        <taxon>metagenomes</taxon>
        <taxon>ecological metagenomes</taxon>
    </lineage>
</organism>
<reference evidence="1" key="1">
    <citation type="submission" date="2018-05" db="EMBL/GenBank/DDBJ databases">
        <authorList>
            <person name="Lanie J.A."/>
            <person name="Ng W.-L."/>
            <person name="Kazmierczak K.M."/>
            <person name="Andrzejewski T.M."/>
            <person name="Davidsen T.M."/>
            <person name="Wayne K.J."/>
            <person name="Tettelin H."/>
            <person name="Glass J.I."/>
            <person name="Rusch D."/>
            <person name="Podicherti R."/>
            <person name="Tsui H.-C.T."/>
            <person name="Winkler M.E."/>
        </authorList>
    </citation>
    <scope>NUCLEOTIDE SEQUENCE</scope>
</reference>
<dbReference type="EMBL" id="UINC01099365">
    <property type="protein sequence ID" value="SVC58586.1"/>
    <property type="molecule type" value="Genomic_DNA"/>
</dbReference>
<feature type="non-terminal residue" evidence="1">
    <location>
        <position position="42"/>
    </location>
</feature>
<evidence type="ECO:0000313" key="1">
    <source>
        <dbReference type="EMBL" id="SVC58586.1"/>
    </source>
</evidence>
<dbReference type="AlphaFoldDB" id="A0A382NBZ7"/>
<sequence>MDLSLFYLPTWRDGFGISLGRYYEEIIETVKLADTFGWARAL</sequence>
<gene>
    <name evidence="1" type="ORF">METZ01_LOCUS311440</name>
</gene>